<dbReference type="Proteomes" id="UP000828390">
    <property type="component" value="Unassembled WGS sequence"/>
</dbReference>
<reference evidence="2" key="1">
    <citation type="journal article" date="2019" name="bioRxiv">
        <title>The Genome of the Zebra Mussel, Dreissena polymorpha: A Resource for Invasive Species Research.</title>
        <authorList>
            <person name="McCartney M.A."/>
            <person name="Auch B."/>
            <person name="Kono T."/>
            <person name="Mallez S."/>
            <person name="Zhang Y."/>
            <person name="Obille A."/>
            <person name="Becker A."/>
            <person name="Abrahante J.E."/>
            <person name="Garbe J."/>
            <person name="Badalamenti J.P."/>
            <person name="Herman A."/>
            <person name="Mangelson H."/>
            <person name="Liachko I."/>
            <person name="Sullivan S."/>
            <person name="Sone E.D."/>
            <person name="Koren S."/>
            <person name="Silverstein K.A.T."/>
            <person name="Beckman K.B."/>
            <person name="Gohl D.M."/>
        </authorList>
    </citation>
    <scope>NUCLEOTIDE SEQUENCE</scope>
    <source>
        <strain evidence="2">Duluth1</strain>
        <tissue evidence="2">Whole animal</tissue>
    </source>
</reference>
<dbReference type="EMBL" id="JAIWYP010000002">
    <property type="protein sequence ID" value="KAH3871061.1"/>
    <property type="molecule type" value="Genomic_DNA"/>
</dbReference>
<comment type="caution">
    <text evidence="2">The sequence shown here is derived from an EMBL/GenBank/DDBJ whole genome shotgun (WGS) entry which is preliminary data.</text>
</comment>
<accession>A0A9D4M9U5</accession>
<gene>
    <name evidence="2" type="ORF">DPMN_034255</name>
</gene>
<sequence>MQEELGGEEKKWPNMNSSTNSSTLRKLSTECVMIFQDKTNVWCKSSKNSSQT</sequence>
<evidence type="ECO:0000313" key="3">
    <source>
        <dbReference type="Proteomes" id="UP000828390"/>
    </source>
</evidence>
<evidence type="ECO:0000313" key="2">
    <source>
        <dbReference type="EMBL" id="KAH3871061.1"/>
    </source>
</evidence>
<name>A0A9D4M9U5_DREPO</name>
<keyword evidence="3" id="KW-1185">Reference proteome</keyword>
<protein>
    <submittedName>
        <fullName evidence="2">Uncharacterized protein</fullName>
    </submittedName>
</protein>
<reference evidence="2" key="2">
    <citation type="submission" date="2020-11" db="EMBL/GenBank/DDBJ databases">
        <authorList>
            <person name="McCartney M.A."/>
            <person name="Auch B."/>
            <person name="Kono T."/>
            <person name="Mallez S."/>
            <person name="Becker A."/>
            <person name="Gohl D.M."/>
            <person name="Silverstein K.A.T."/>
            <person name="Koren S."/>
            <person name="Bechman K.B."/>
            <person name="Herman A."/>
            <person name="Abrahante J.E."/>
            <person name="Garbe J."/>
        </authorList>
    </citation>
    <scope>NUCLEOTIDE SEQUENCE</scope>
    <source>
        <strain evidence="2">Duluth1</strain>
        <tissue evidence="2">Whole animal</tissue>
    </source>
</reference>
<evidence type="ECO:0000256" key="1">
    <source>
        <dbReference type="SAM" id="MobiDB-lite"/>
    </source>
</evidence>
<organism evidence="2 3">
    <name type="scientific">Dreissena polymorpha</name>
    <name type="common">Zebra mussel</name>
    <name type="synonym">Mytilus polymorpha</name>
    <dbReference type="NCBI Taxonomy" id="45954"/>
    <lineage>
        <taxon>Eukaryota</taxon>
        <taxon>Metazoa</taxon>
        <taxon>Spiralia</taxon>
        <taxon>Lophotrochozoa</taxon>
        <taxon>Mollusca</taxon>
        <taxon>Bivalvia</taxon>
        <taxon>Autobranchia</taxon>
        <taxon>Heteroconchia</taxon>
        <taxon>Euheterodonta</taxon>
        <taxon>Imparidentia</taxon>
        <taxon>Neoheterodontei</taxon>
        <taxon>Myida</taxon>
        <taxon>Dreissenoidea</taxon>
        <taxon>Dreissenidae</taxon>
        <taxon>Dreissena</taxon>
    </lineage>
</organism>
<feature type="region of interest" description="Disordered" evidence="1">
    <location>
        <begin position="1"/>
        <end position="23"/>
    </location>
</feature>
<proteinExistence type="predicted"/>
<dbReference type="AlphaFoldDB" id="A0A9D4M9U5"/>
<feature type="compositionally biased region" description="Polar residues" evidence="1">
    <location>
        <begin position="14"/>
        <end position="23"/>
    </location>
</feature>